<dbReference type="Pfam" id="PF23460">
    <property type="entry name" value="ZMYND8_CC"/>
    <property type="match status" value="1"/>
</dbReference>
<dbReference type="GO" id="GO:0003714">
    <property type="term" value="F:transcription corepressor activity"/>
    <property type="evidence" value="ECO:0007669"/>
    <property type="project" value="TreeGrafter"/>
</dbReference>
<dbReference type="PANTHER" id="PTHR46453">
    <property type="entry name" value="PROTEIN KINASE C-BINDING PROTEIN 1"/>
    <property type="match status" value="1"/>
</dbReference>
<keyword evidence="5 14" id="KW-0863">Zinc-finger</keyword>
<dbReference type="PROSITE" id="PS01359">
    <property type="entry name" value="ZF_PHD_1"/>
    <property type="match status" value="1"/>
</dbReference>
<feature type="region of interest" description="Disordered" evidence="15">
    <location>
        <begin position="1373"/>
        <end position="1434"/>
    </location>
</feature>
<dbReference type="STRING" id="195883.A0A482WYB9"/>
<feature type="compositionally biased region" description="Basic residues" evidence="15">
    <location>
        <begin position="1221"/>
        <end position="1232"/>
    </location>
</feature>
<dbReference type="Pfam" id="PF00439">
    <property type="entry name" value="Bromodomain"/>
    <property type="match status" value="1"/>
</dbReference>
<dbReference type="EMBL" id="QKKF02022626">
    <property type="protein sequence ID" value="RZF38322.1"/>
    <property type="molecule type" value="Genomic_DNA"/>
</dbReference>
<feature type="compositionally biased region" description="Low complexity" evidence="15">
    <location>
        <begin position="834"/>
        <end position="848"/>
    </location>
</feature>
<dbReference type="InterPro" id="IPR019786">
    <property type="entry name" value="Zinc_finger_PHD-type_CS"/>
</dbReference>
<feature type="region of interest" description="Disordered" evidence="15">
    <location>
        <begin position="1464"/>
        <end position="1499"/>
    </location>
</feature>
<feature type="region of interest" description="Disordered" evidence="15">
    <location>
        <begin position="1219"/>
        <end position="1244"/>
    </location>
</feature>
<dbReference type="InParanoid" id="A0A482WYB9"/>
<keyword evidence="9" id="KW-0805">Transcription regulation</keyword>
<feature type="compositionally biased region" description="Polar residues" evidence="15">
    <location>
        <begin position="736"/>
        <end position="746"/>
    </location>
</feature>
<evidence type="ECO:0000256" key="7">
    <source>
        <dbReference type="ARBA" id="ARBA00022853"/>
    </source>
</evidence>
<dbReference type="SMART" id="SM00249">
    <property type="entry name" value="PHD"/>
    <property type="match status" value="1"/>
</dbReference>
<evidence type="ECO:0000256" key="8">
    <source>
        <dbReference type="ARBA" id="ARBA00022990"/>
    </source>
</evidence>
<feature type="compositionally biased region" description="Low complexity" evidence="15">
    <location>
        <begin position="151"/>
        <end position="163"/>
    </location>
</feature>
<feature type="compositionally biased region" description="Low complexity" evidence="15">
    <location>
        <begin position="1235"/>
        <end position="1244"/>
    </location>
</feature>
<feature type="region of interest" description="Disordered" evidence="15">
    <location>
        <begin position="734"/>
        <end position="1038"/>
    </location>
</feature>
<dbReference type="Pfam" id="PF00855">
    <property type="entry name" value="PWWP"/>
    <property type="match status" value="1"/>
</dbReference>
<comment type="subcellular location">
    <subcellularLocation>
        <location evidence="2">Chromosome</location>
    </subcellularLocation>
    <subcellularLocation>
        <location evidence="1">Nucleus</location>
    </subcellularLocation>
</comment>
<reference evidence="19 20" key="1">
    <citation type="journal article" date="2017" name="Gigascience">
        <title>Genome sequence of the small brown planthopper, Laodelphax striatellus.</title>
        <authorList>
            <person name="Zhu J."/>
            <person name="Jiang F."/>
            <person name="Wang X."/>
            <person name="Yang P."/>
            <person name="Bao Y."/>
            <person name="Zhao W."/>
            <person name="Wang W."/>
            <person name="Lu H."/>
            <person name="Wang Q."/>
            <person name="Cui N."/>
            <person name="Li J."/>
            <person name="Chen X."/>
            <person name="Luo L."/>
            <person name="Yu J."/>
            <person name="Kang L."/>
            <person name="Cui F."/>
        </authorList>
    </citation>
    <scope>NUCLEOTIDE SEQUENCE [LARGE SCALE GENOMIC DNA]</scope>
    <source>
        <strain evidence="19">Lst14</strain>
    </source>
</reference>
<dbReference type="PROSITE" id="PS00633">
    <property type="entry name" value="BROMODOMAIN_1"/>
    <property type="match status" value="1"/>
</dbReference>
<dbReference type="Gene3D" id="3.30.40.10">
    <property type="entry name" value="Zinc/RING finger domain, C3HC4 (zinc finger)"/>
    <property type="match status" value="1"/>
</dbReference>
<comment type="caution">
    <text evidence="19">The sequence shown here is derived from an EMBL/GenBank/DDBJ whole genome shotgun (WGS) entry which is preliminary data.</text>
</comment>
<dbReference type="InterPro" id="IPR001487">
    <property type="entry name" value="Bromodomain"/>
</dbReference>
<dbReference type="InterPro" id="IPR019787">
    <property type="entry name" value="Znf_PHD-finger"/>
</dbReference>
<evidence type="ECO:0000313" key="20">
    <source>
        <dbReference type="Proteomes" id="UP000291343"/>
    </source>
</evidence>
<dbReference type="InterPro" id="IPR011011">
    <property type="entry name" value="Znf_FYVE_PHD"/>
</dbReference>
<protein>
    <recommendedName>
        <fullName evidence="21">Protein kinase C-binding protein 1</fullName>
    </recommendedName>
</protein>
<feature type="compositionally biased region" description="Polar residues" evidence="15">
    <location>
        <begin position="772"/>
        <end position="785"/>
    </location>
</feature>
<keyword evidence="6" id="KW-0862">Zinc</keyword>
<dbReference type="InterPro" id="IPR013083">
    <property type="entry name" value="Znf_RING/FYVE/PHD"/>
</dbReference>
<accession>A0A482WYB9</accession>
<dbReference type="SMART" id="SM00293">
    <property type="entry name" value="PWWP"/>
    <property type="match status" value="1"/>
</dbReference>
<feature type="domain" description="Bromo" evidence="16">
    <location>
        <begin position="498"/>
        <end position="568"/>
    </location>
</feature>
<dbReference type="Gene3D" id="2.30.30.140">
    <property type="match status" value="1"/>
</dbReference>
<dbReference type="OrthoDB" id="298344at2759"/>
<feature type="domain" description="PWWP" evidence="18">
    <location>
        <begin position="610"/>
        <end position="661"/>
    </location>
</feature>
<evidence type="ECO:0000256" key="9">
    <source>
        <dbReference type="ARBA" id="ARBA00023015"/>
    </source>
</evidence>
<dbReference type="InterPro" id="IPR036427">
    <property type="entry name" value="Bromodomain-like_sf"/>
</dbReference>
<feature type="compositionally biased region" description="Acidic residues" evidence="15">
    <location>
        <begin position="7"/>
        <end position="27"/>
    </location>
</feature>
<feature type="domain" description="PHD-type" evidence="17">
    <location>
        <begin position="420"/>
        <end position="465"/>
    </location>
</feature>
<feature type="compositionally biased region" description="Basic and acidic residues" evidence="15">
    <location>
        <begin position="849"/>
        <end position="891"/>
    </location>
</feature>
<dbReference type="SUPFAM" id="SSF47370">
    <property type="entry name" value="Bromodomain"/>
    <property type="match status" value="1"/>
</dbReference>
<evidence type="ECO:0000256" key="6">
    <source>
        <dbReference type="ARBA" id="ARBA00022833"/>
    </source>
</evidence>
<dbReference type="GO" id="GO:0005634">
    <property type="term" value="C:nucleus"/>
    <property type="evidence" value="ECO:0007669"/>
    <property type="project" value="UniProtKB-SubCell"/>
</dbReference>
<dbReference type="PROSITE" id="PS50014">
    <property type="entry name" value="BROMODOMAIN_2"/>
    <property type="match status" value="1"/>
</dbReference>
<dbReference type="GO" id="GO:0008270">
    <property type="term" value="F:zinc ion binding"/>
    <property type="evidence" value="ECO:0007669"/>
    <property type="project" value="UniProtKB-KW"/>
</dbReference>
<feature type="compositionally biased region" description="Low complexity" evidence="15">
    <location>
        <begin position="240"/>
        <end position="251"/>
    </location>
</feature>
<dbReference type="SUPFAM" id="SSF63748">
    <property type="entry name" value="Tudor/PWWP/MBT"/>
    <property type="match status" value="1"/>
</dbReference>
<dbReference type="PROSITE" id="PS50812">
    <property type="entry name" value="PWWP"/>
    <property type="match status" value="1"/>
</dbReference>
<evidence type="ECO:0000259" key="16">
    <source>
        <dbReference type="PROSITE" id="PS50014"/>
    </source>
</evidence>
<feature type="compositionally biased region" description="Basic and acidic residues" evidence="15">
    <location>
        <begin position="945"/>
        <end position="961"/>
    </location>
</feature>
<keyword evidence="8" id="KW-0007">Acetylation</keyword>
<feature type="compositionally biased region" description="Basic and acidic residues" evidence="15">
    <location>
        <begin position="164"/>
        <end position="177"/>
    </location>
</feature>
<dbReference type="SUPFAM" id="SSF57903">
    <property type="entry name" value="FYVE/PHD zinc finger"/>
    <property type="match status" value="1"/>
</dbReference>
<evidence type="ECO:0000256" key="5">
    <source>
        <dbReference type="ARBA" id="ARBA00022771"/>
    </source>
</evidence>
<evidence type="ECO:0000313" key="19">
    <source>
        <dbReference type="EMBL" id="RZF38322.1"/>
    </source>
</evidence>
<sequence>MEKDPDYSVEMEEEEEEEEETMEEEESTVVSTTTRSSRSRSVPGRMRKTSSGEIGADRASSLRSTRLSVNPDFAAKHRRFLNSVSDSLEAAADGKRSARSSRDPEKRDGRLRERAASRAGKSQDRCGKSQDQSGKTQDSCGKSQDQSGKTQDSSGKSQDQSGKSQDKPVAKTQDRSRTTSQNDSSEDNNKLVTKSLGGGSSQDKTSSKQDRSGKTSQNDSSEDNNKLVTKSLDSNGGGSSQDKTSSKSIDSSDNDTDKSVLTSSQDSSDKITDEPSMKSLESTEESTDKSTDKTVSMSSQEESDKVLDESQSSPDKSTDKSVLRSSPDETDQSQNSDEPEKDASGEEEEDDDDEDDTPLRAVRSRFRLSETRKRGREEEEGEEKEGEEQKEMEEESPKRKKRSMDKSADTAPKPIREGKDMYCWKCHREGTAVACKICPRVFHLRCLHLETTPPFDWVCPECSSTLYAENTETRSTAMKSLTLDQLCNLLKFTLARMNSYPGSEWFLKPVDTQVFKDYRSFVVNPMDLSYLEKNIKHKVYGSTHAFYADTQWLLHNSVIYNSHQSKMSNIAKVLVKICKQELDEIETCPECYLNAHTRKDSWFIEACKRPHILVWAKLKGFPFWPAKAMKTNADNLVDVRFFGAHDRAWIPIKFVYLYSKLNPGSAKNKRKSQFDDCILEVQQHIKKLRDRFGEFVYPPFKCMFDANKEEEQLEAMLPGYKAASRRYGKLLGPYRNFSSPSTSSQNEVKKEFGASAKRKLTPEKSRKKTNEDNPSSQNSSKSLDTNELDKEENNDVSREKEGEEEEDKEGKKMDSQTLSPKAENSKEKSNTDPTKGGVVTSTSSTKSVKFGEESGSKEDVDKSGEKEETKRNDDEDEEPLAKRRQLDENHHQQKPTENSPPTKTDHAASLQEKLQLMLKKEMVDSLESKEGGEEEEEEMEEDVEEEKKKEKEEEVSKKGDDDNVVDGTTTEGGEKSRVSEESSKENEKDVGELVEVQGKDDESVTNDEGKDDDNVGEKNTEDTDLGASKGGEEGLEDKENYAAIIKKEVEDVDETAEKEVVDEEVDKEADDATPHIDLTTDDHDEVQEGSKLRVIVGGKSEEKDSLKIVETKPKVLDTIRATINEVVKNADFLCSRKMEANKKLSGIVDNLNHFSKGSLNRFSKGLEKLSRNSSITIAKTIVDCDDEEDLDIDNPKLISLLRARDPNCCSPEEMERVLAPNRRKGFPSKVRRNGSTASSSCSSDVSSVEELRRICVEQELRSDDRKRPSTTPIDELTDDSYSVLDEVSGQFMKKRMEKGNVTITLISDDESPKPSKSQQRSVCLSKDVSLSIIREDNKKDLSLDMECVESDTDEIENGKRSLTGNVPVQVKPTARKSFPNAPNYGHKTTLTKTKDGGSEMSRRLSAAEVQVMNQQNGAASSSAKTSPVPSPKSASSAFYTKISKIAASSSPGSEEVQISNTMSLKIHPVESKTTGSKTSSPQTSSGSLSATVAPISSASRPVPTAVTQAARVLPQLQLKPPAQSAASGLAAGRSILRGNFGPNTARMDAMSQKVAENMMQMMEDLLQEMAQEGRHEARIKQMQLEMERSHWKYRQEMAEYKHNTDLMIMEMRAGFEAEKHRAINEVRMKCEAEKEAAINETKMKQWCALCKKEALFYCCWNTAYCNYPCQKHLITWRFRTPEESLTVMIPVPLMQEHWPQHMANCAQTNRANQEAANAKTTSPVKMLTAPFTTTTTVAGQKTVTIPPSQNHVHATTTLVTSAESNQLLSQQNSLVPLHHALPSAVTMTHQHQMTTSGGGMRMMRAPVMLRPNFAIRPPQHFMVTPRGPMPHPGFFQ</sequence>
<evidence type="ECO:0000256" key="2">
    <source>
        <dbReference type="ARBA" id="ARBA00004286"/>
    </source>
</evidence>
<feature type="compositionally biased region" description="Basic and acidic residues" evidence="15">
    <location>
        <begin position="972"/>
        <end position="1002"/>
    </location>
</feature>
<dbReference type="InterPro" id="IPR056987">
    <property type="entry name" value="ZMYND8_CC"/>
</dbReference>
<dbReference type="SMR" id="A0A482WYB9"/>
<feature type="compositionally biased region" description="Basic and acidic residues" evidence="15">
    <location>
        <begin position="367"/>
        <end position="377"/>
    </location>
</feature>
<dbReference type="InterPro" id="IPR000313">
    <property type="entry name" value="PWWP_dom"/>
</dbReference>
<dbReference type="InterPro" id="IPR001965">
    <property type="entry name" value="Znf_PHD"/>
</dbReference>
<evidence type="ECO:0000256" key="14">
    <source>
        <dbReference type="PROSITE-ProRule" id="PRU00146"/>
    </source>
</evidence>
<feature type="compositionally biased region" description="Polar residues" evidence="15">
    <location>
        <begin position="129"/>
        <end position="150"/>
    </location>
</feature>
<feature type="compositionally biased region" description="Basic and acidic residues" evidence="15">
    <location>
        <begin position="1012"/>
        <end position="1021"/>
    </location>
</feature>
<feature type="compositionally biased region" description="Basic and acidic residues" evidence="15">
    <location>
        <begin position="787"/>
        <end position="801"/>
    </location>
</feature>
<feature type="compositionally biased region" description="Acidic residues" evidence="15">
    <location>
        <begin position="337"/>
        <end position="356"/>
    </location>
</feature>
<feature type="region of interest" description="Disordered" evidence="15">
    <location>
        <begin position="1"/>
        <end position="69"/>
    </location>
</feature>
<feature type="compositionally biased region" description="Low complexity" evidence="15">
    <location>
        <begin position="1471"/>
        <end position="1491"/>
    </location>
</feature>
<gene>
    <name evidence="19" type="ORF">LSTR_LSTR012109</name>
</gene>
<dbReference type="GO" id="GO:0005737">
    <property type="term" value="C:cytoplasm"/>
    <property type="evidence" value="ECO:0007669"/>
    <property type="project" value="TreeGrafter"/>
</dbReference>
<evidence type="ECO:0000256" key="4">
    <source>
        <dbReference type="ARBA" id="ARBA00022723"/>
    </source>
</evidence>
<feature type="compositionally biased region" description="Basic and acidic residues" evidence="15">
    <location>
        <begin position="404"/>
        <end position="414"/>
    </location>
</feature>
<evidence type="ECO:0000256" key="1">
    <source>
        <dbReference type="ARBA" id="ARBA00004123"/>
    </source>
</evidence>
<feature type="compositionally biased region" description="Basic and acidic residues" evidence="15">
    <location>
        <begin position="918"/>
        <end position="931"/>
    </location>
</feature>
<evidence type="ECO:0000256" key="3">
    <source>
        <dbReference type="ARBA" id="ARBA00022454"/>
    </source>
</evidence>
<dbReference type="Pfam" id="PF24324">
    <property type="entry name" value="MYND_ZMYND11_ZMYD8"/>
    <property type="match status" value="1"/>
</dbReference>
<proteinExistence type="predicted"/>
<dbReference type="InterPro" id="IPR018359">
    <property type="entry name" value="Bromodomain_CS"/>
</dbReference>
<dbReference type="GO" id="GO:0005694">
    <property type="term" value="C:chromosome"/>
    <property type="evidence" value="ECO:0007669"/>
    <property type="project" value="UniProtKB-SubCell"/>
</dbReference>
<dbReference type="FunCoup" id="A0A482WYB9">
    <property type="interactions" value="2279"/>
</dbReference>
<dbReference type="PANTHER" id="PTHR46453:SF5">
    <property type="entry name" value="PROTEIN KINASE C-BINDING PROTEIN 1 ISOFORM X1"/>
    <property type="match status" value="1"/>
</dbReference>
<feature type="compositionally biased region" description="Basic and acidic residues" evidence="15">
    <location>
        <begin position="760"/>
        <end position="771"/>
    </location>
</feature>
<evidence type="ECO:0008006" key="21">
    <source>
        <dbReference type="Google" id="ProtNLM"/>
    </source>
</evidence>
<feature type="compositionally biased region" description="Low complexity" evidence="15">
    <location>
        <begin position="1418"/>
        <end position="1434"/>
    </location>
</feature>
<dbReference type="CDD" id="cd15538">
    <property type="entry name" value="PHD_PRKCBP1"/>
    <property type="match status" value="1"/>
</dbReference>
<dbReference type="GO" id="GO:0140006">
    <property type="term" value="F:histone H3 reader activity"/>
    <property type="evidence" value="ECO:0007669"/>
    <property type="project" value="UniProtKB-ARBA"/>
</dbReference>
<feature type="compositionally biased region" description="Basic and acidic residues" evidence="15">
    <location>
        <begin position="92"/>
        <end position="128"/>
    </location>
</feature>
<feature type="compositionally biased region" description="Basic and acidic residues" evidence="15">
    <location>
        <begin position="1392"/>
        <end position="1402"/>
    </location>
</feature>
<name>A0A482WYB9_LAOST</name>
<feature type="compositionally biased region" description="Low complexity" evidence="15">
    <location>
        <begin position="28"/>
        <end position="42"/>
    </location>
</feature>
<keyword evidence="10 13" id="KW-0103">Bromodomain</keyword>
<keyword evidence="3" id="KW-0158">Chromosome</keyword>
<dbReference type="InterPro" id="IPR057053">
    <property type="entry name" value="MYND_ZMYND11_ZMYD8"/>
</dbReference>
<evidence type="ECO:0000256" key="13">
    <source>
        <dbReference type="PROSITE-ProRule" id="PRU00035"/>
    </source>
</evidence>
<evidence type="ECO:0000259" key="18">
    <source>
        <dbReference type="PROSITE" id="PS50812"/>
    </source>
</evidence>
<keyword evidence="4" id="KW-0479">Metal-binding</keyword>
<evidence type="ECO:0000259" key="17">
    <source>
        <dbReference type="PROSITE" id="PS50016"/>
    </source>
</evidence>
<evidence type="ECO:0000256" key="10">
    <source>
        <dbReference type="ARBA" id="ARBA00023117"/>
    </source>
</evidence>
<dbReference type="Proteomes" id="UP000291343">
    <property type="component" value="Unassembled WGS sequence"/>
</dbReference>
<keyword evidence="20" id="KW-1185">Reference proteome</keyword>
<evidence type="ECO:0000256" key="11">
    <source>
        <dbReference type="ARBA" id="ARBA00023163"/>
    </source>
</evidence>
<feature type="compositionally biased region" description="Basic and acidic residues" evidence="15">
    <location>
        <begin position="267"/>
        <end position="276"/>
    </location>
</feature>
<dbReference type="SMART" id="SM00297">
    <property type="entry name" value="BROMO"/>
    <property type="match status" value="1"/>
</dbReference>
<dbReference type="CDD" id="cd20160">
    <property type="entry name" value="PWWP_PRKCBP1"/>
    <property type="match status" value="1"/>
</dbReference>
<dbReference type="PROSITE" id="PS50016">
    <property type="entry name" value="ZF_PHD_2"/>
    <property type="match status" value="1"/>
</dbReference>
<keyword evidence="12" id="KW-0539">Nucleus</keyword>
<feature type="compositionally biased region" description="Acidic residues" evidence="15">
    <location>
        <begin position="932"/>
        <end position="944"/>
    </location>
</feature>
<evidence type="ECO:0000256" key="12">
    <source>
        <dbReference type="ARBA" id="ARBA00023242"/>
    </source>
</evidence>
<feature type="compositionally biased region" description="Acidic residues" evidence="15">
    <location>
        <begin position="378"/>
        <end position="394"/>
    </location>
</feature>
<dbReference type="Gene3D" id="1.20.920.10">
    <property type="entry name" value="Bromodomain-like"/>
    <property type="match status" value="1"/>
</dbReference>
<keyword evidence="7" id="KW-0156">Chromatin regulator</keyword>
<dbReference type="InterPro" id="IPR044075">
    <property type="entry name" value="PRKCBP1_PHD"/>
</dbReference>
<keyword evidence="11" id="KW-0804">Transcription</keyword>
<evidence type="ECO:0000256" key="15">
    <source>
        <dbReference type="SAM" id="MobiDB-lite"/>
    </source>
</evidence>
<organism evidence="19 20">
    <name type="scientific">Laodelphax striatellus</name>
    <name type="common">Small brown planthopper</name>
    <name type="synonym">Delphax striatella</name>
    <dbReference type="NCBI Taxonomy" id="195883"/>
    <lineage>
        <taxon>Eukaryota</taxon>
        <taxon>Metazoa</taxon>
        <taxon>Ecdysozoa</taxon>
        <taxon>Arthropoda</taxon>
        <taxon>Hexapoda</taxon>
        <taxon>Insecta</taxon>
        <taxon>Pterygota</taxon>
        <taxon>Neoptera</taxon>
        <taxon>Paraneoptera</taxon>
        <taxon>Hemiptera</taxon>
        <taxon>Auchenorrhyncha</taxon>
        <taxon>Fulgoroidea</taxon>
        <taxon>Delphacidae</taxon>
        <taxon>Criomorphinae</taxon>
        <taxon>Laodelphax</taxon>
    </lineage>
</organism>
<feature type="region of interest" description="Disordered" evidence="15">
    <location>
        <begin position="83"/>
        <end position="414"/>
    </location>
</feature>
<dbReference type="FunFam" id="6.10.140.2220:FF:000002">
    <property type="entry name" value="Protein kinase C-binding protein 1 isoform C"/>
    <property type="match status" value="1"/>
</dbReference>